<dbReference type="AlphaFoldDB" id="A0A385YTQ6"/>
<evidence type="ECO:0000256" key="6">
    <source>
        <dbReference type="SAM" id="Phobius"/>
    </source>
</evidence>
<keyword evidence="4 6" id="KW-1133">Transmembrane helix</keyword>
<keyword evidence="2" id="KW-1003">Cell membrane</keyword>
<reference evidence="8" key="1">
    <citation type="submission" date="2018-09" db="EMBL/GenBank/DDBJ databases">
        <authorList>
            <person name="Zhu H."/>
        </authorList>
    </citation>
    <scope>NUCLEOTIDE SEQUENCE [LARGE SCALE GENOMIC DNA]</scope>
    <source>
        <strain evidence="8">K2R23-3</strain>
    </source>
</reference>
<organism evidence="7 8">
    <name type="scientific">Paenisporosarcina cavernae</name>
    <dbReference type="NCBI Taxonomy" id="2320858"/>
    <lineage>
        <taxon>Bacteria</taxon>
        <taxon>Bacillati</taxon>
        <taxon>Bacillota</taxon>
        <taxon>Bacilli</taxon>
        <taxon>Bacillales</taxon>
        <taxon>Caryophanaceae</taxon>
        <taxon>Paenisporosarcina</taxon>
    </lineage>
</organism>
<dbReference type="KEGG" id="paek:D3873_08285"/>
<feature type="transmembrane region" description="Helical" evidence="6">
    <location>
        <begin position="494"/>
        <end position="512"/>
    </location>
</feature>
<dbReference type="Pfam" id="PF01943">
    <property type="entry name" value="Polysacc_synt"/>
    <property type="match status" value="1"/>
</dbReference>
<dbReference type="Proteomes" id="UP000265725">
    <property type="component" value="Chromosome"/>
</dbReference>
<dbReference type="InterPro" id="IPR050833">
    <property type="entry name" value="Poly_Biosynth_Transport"/>
</dbReference>
<dbReference type="PANTHER" id="PTHR30250:SF21">
    <property type="entry name" value="LIPID II FLIPPASE MURJ"/>
    <property type="match status" value="1"/>
</dbReference>
<evidence type="ECO:0000256" key="5">
    <source>
        <dbReference type="ARBA" id="ARBA00023136"/>
    </source>
</evidence>
<feature type="transmembrane region" description="Helical" evidence="6">
    <location>
        <begin position="191"/>
        <end position="215"/>
    </location>
</feature>
<feature type="transmembrane region" description="Helical" evidence="6">
    <location>
        <begin position="428"/>
        <end position="449"/>
    </location>
</feature>
<feature type="transmembrane region" description="Helical" evidence="6">
    <location>
        <begin position="296"/>
        <end position="316"/>
    </location>
</feature>
<accession>A0A385YTQ6</accession>
<dbReference type="PIRSF" id="PIRSF038958">
    <property type="entry name" value="PG_synth_SpoVB"/>
    <property type="match status" value="1"/>
</dbReference>
<evidence type="ECO:0000313" key="8">
    <source>
        <dbReference type="Proteomes" id="UP000265725"/>
    </source>
</evidence>
<keyword evidence="5 6" id="KW-0472">Membrane</keyword>
<dbReference type="GO" id="GO:0005886">
    <property type="term" value="C:plasma membrane"/>
    <property type="evidence" value="ECO:0007669"/>
    <property type="project" value="UniProtKB-SubCell"/>
</dbReference>
<name>A0A385YTQ6_9BACL</name>
<keyword evidence="3 6" id="KW-0812">Transmembrane</keyword>
<evidence type="ECO:0000256" key="1">
    <source>
        <dbReference type="ARBA" id="ARBA00004651"/>
    </source>
</evidence>
<evidence type="ECO:0000256" key="2">
    <source>
        <dbReference type="ARBA" id="ARBA00022475"/>
    </source>
</evidence>
<feature type="transmembrane region" description="Helical" evidence="6">
    <location>
        <begin position="371"/>
        <end position="391"/>
    </location>
</feature>
<dbReference type="PANTHER" id="PTHR30250">
    <property type="entry name" value="PST FAMILY PREDICTED COLANIC ACID TRANSPORTER"/>
    <property type="match status" value="1"/>
</dbReference>
<feature type="transmembrane region" description="Helical" evidence="6">
    <location>
        <begin position="400"/>
        <end position="422"/>
    </location>
</feature>
<dbReference type="CDD" id="cd13124">
    <property type="entry name" value="MATE_SpoVB_like"/>
    <property type="match status" value="1"/>
</dbReference>
<comment type="subcellular location">
    <subcellularLocation>
        <location evidence="1">Cell membrane</location>
        <topology evidence="1">Multi-pass membrane protein</topology>
    </subcellularLocation>
</comment>
<evidence type="ECO:0000256" key="3">
    <source>
        <dbReference type="ARBA" id="ARBA00022692"/>
    </source>
</evidence>
<evidence type="ECO:0000256" key="4">
    <source>
        <dbReference type="ARBA" id="ARBA00022989"/>
    </source>
</evidence>
<feature type="transmembrane region" description="Helical" evidence="6">
    <location>
        <begin position="12"/>
        <end position="34"/>
    </location>
</feature>
<feature type="transmembrane region" description="Helical" evidence="6">
    <location>
        <begin position="461"/>
        <end position="482"/>
    </location>
</feature>
<evidence type="ECO:0000313" key="7">
    <source>
        <dbReference type="EMBL" id="AYC29891.1"/>
    </source>
</evidence>
<proteinExistence type="predicted"/>
<feature type="transmembrane region" description="Helical" evidence="6">
    <location>
        <begin position="46"/>
        <end position="68"/>
    </location>
</feature>
<feature type="transmembrane region" description="Helical" evidence="6">
    <location>
        <begin position="129"/>
        <end position="146"/>
    </location>
</feature>
<dbReference type="OrthoDB" id="9775950at2"/>
<dbReference type="RefSeq" id="WP_119883629.1">
    <property type="nucleotide sequence ID" value="NZ_CP032418.1"/>
</dbReference>
<feature type="transmembrane region" description="Helical" evidence="6">
    <location>
        <begin position="88"/>
        <end position="106"/>
    </location>
</feature>
<keyword evidence="8" id="KW-1185">Reference proteome</keyword>
<gene>
    <name evidence="7" type="ORF">D3873_08285</name>
</gene>
<feature type="transmembrane region" description="Helical" evidence="6">
    <location>
        <begin position="244"/>
        <end position="264"/>
    </location>
</feature>
<sequence length="537" mass="60083">MSANFLKGTAILTIGLFLSKILGVIYVIPFYAMVGEENTTLYQYAYIPYNLMLAVAISGAPIAFSKFVSRYNSVGDYKTGRKLLKSGLLTMLVTGFLSFLILYFLAEPLARIIIKPDDKIFTVEDVRDVIRWVSFALIVVPFMSLWRGFFQGYHYMMPTAVSQLIEQIVRIAFLLVGAYVVINLLNGSPKVAIQVAVLSAFVGALGGLAILSYFWRKKKPEYNRLLEGSQSSHDVGLKDMYKEIIAYAIPVVFLGVANPLFQFVDLLTFNRAMIDSVNAIKSNTFLGILNFQAHKLVMIPVMLATGFSMALIPLITKYFTTDEHKSLTRTLDQTFQLLLFLTLPAVIGMTVLARELYYVFYEPSKIGSDILAHYLPVAILFSLFPVTAAILQGINQQKWIILNLLIGLLLKLALNIPFIHLWETNGAIAATIVGYTVATGMNIWVMAITLNYHSQLIIRRIGWISLMNVALFAVAWVSRKLILLVWSPDTKLEALLFLFIIAMIGGAVYAYLGLRSGIAQKLFGARLTKYTKKFGWT</sequence>
<dbReference type="InterPro" id="IPR002797">
    <property type="entry name" value="Polysacc_synth"/>
</dbReference>
<feature type="transmembrane region" description="Helical" evidence="6">
    <location>
        <begin position="337"/>
        <end position="359"/>
    </location>
</feature>
<dbReference type="EMBL" id="CP032418">
    <property type="protein sequence ID" value="AYC29891.1"/>
    <property type="molecule type" value="Genomic_DNA"/>
</dbReference>
<protein>
    <submittedName>
        <fullName evidence="7">Polysaccharide biosynthesis protein</fullName>
    </submittedName>
</protein>
<dbReference type="InterPro" id="IPR024923">
    <property type="entry name" value="PG_synth_SpoVB"/>
</dbReference>
<feature type="transmembrane region" description="Helical" evidence="6">
    <location>
        <begin position="167"/>
        <end position="185"/>
    </location>
</feature>